<name>A0A8X6UT70_TRICX</name>
<dbReference type="AlphaFoldDB" id="A0A8X6UT70"/>
<comment type="caution">
    <text evidence="1">The sequence shown here is derived from an EMBL/GenBank/DDBJ whole genome shotgun (WGS) entry which is preliminary data.</text>
</comment>
<accession>A0A8X6UT70</accession>
<evidence type="ECO:0000313" key="2">
    <source>
        <dbReference type="Proteomes" id="UP000887159"/>
    </source>
</evidence>
<keyword evidence="2" id="KW-1185">Reference proteome</keyword>
<protein>
    <submittedName>
        <fullName evidence="1">RNase H domain-containing protein</fullName>
    </submittedName>
</protein>
<proteinExistence type="predicted"/>
<reference evidence="1" key="1">
    <citation type="submission" date="2020-08" db="EMBL/GenBank/DDBJ databases">
        <title>Multicomponent nature underlies the extraordinary mechanical properties of spider dragline silk.</title>
        <authorList>
            <person name="Kono N."/>
            <person name="Nakamura H."/>
            <person name="Mori M."/>
            <person name="Yoshida Y."/>
            <person name="Ohtoshi R."/>
            <person name="Malay A.D."/>
            <person name="Moran D.A.P."/>
            <person name="Tomita M."/>
            <person name="Numata K."/>
            <person name="Arakawa K."/>
        </authorList>
    </citation>
    <scope>NUCLEOTIDE SEQUENCE</scope>
</reference>
<dbReference type="EMBL" id="BMAU01021013">
    <property type="protein sequence ID" value="GFX86728.1"/>
    <property type="molecule type" value="Genomic_DNA"/>
</dbReference>
<dbReference type="Proteomes" id="UP000887159">
    <property type="component" value="Unassembled WGS sequence"/>
</dbReference>
<gene>
    <name evidence="1" type="primary">HNAJ_LOCUS8564</name>
    <name evidence="1" type="ORF">TNCV_1409251</name>
</gene>
<sequence length="268" mass="30477">MSTTPTAPEDPSGREASCYTLSLSWHSPPISVVWSFGKGYQFRCRSFLPIFFLSTSLWAEELHLTVRLLRFAQLSHNCSANWKNLQELLSSAIPELLCWLLFLITTLDGLDCHHDLKNLSSLGKTIVLQWVPAHCGIPGDEKDGFLAKKGALVAQKVSRPLSFHLIKNMIKRSIKARAQEDLYNRVSHKSWWNAILNLRKCPRRRAVAEFRLDTGHDCLRNHLYKIKVAPFPISTGLRSPVPQKTRRVGQRCTLNLSRVETSSRWCGS</sequence>
<evidence type="ECO:0000313" key="1">
    <source>
        <dbReference type="EMBL" id="GFX86728.1"/>
    </source>
</evidence>
<organism evidence="1 2">
    <name type="scientific">Trichonephila clavipes</name>
    <name type="common">Golden silk orbweaver</name>
    <name type="synonym">Nephila clavipes</name>
    <dbReference type="NCBI Taxonomy" id="2585209"/>
    <lineage>
        <taxon>Eukaryota</taxon>
        <taxon>Metazoa</taxon>
        <taxon>Ecdysozoa</taxon>
        <taxon>Arthropoda</taxon>
        <taxon>Chelicerata</taxon>
        <taxon>Arachnida</taxon>
        <taxon>Araneae</taxon>
        <taxon>Araneomorphae</taxon>
        <taxon>Entelegynae</taxon>
        <taxon>Araneoidea</taxon>
        <taxon>Nephilidae</taxon>
        <taxon>Trichonephila</taxon>
    </lineage>
</organism>